<gene>
    <name evidence="1" type="ORF">EZ428_13815</name>
</gene>
<keyword evidence="1" id="KW-0378">Hydrolase</keyword>
<keyword evidence="1" id="KW-0540">Nuclease</keyword>
<protein>
    <submittedName>
        <fullName evidence="1">HpaII family restriction endonuclease</fullName>
    </submittedName>
</protein>
<keyword evidence="2" id="KW-1185">Reference proteome</keyword>
<reference evidence="1 2" key="1">
    <citation type="submission" date="2019-02" db="EMBL/GenBank/DDBJ databases">
        <title>Pedobacter sp. RP-1-13 sp. nov., isolated from Arctic soil.</title>
        <authorList>
            <person name="Dahal R.H."/>
        </authorList>
    </citation>
    <scope>NUCLEOTIDE SEQUENCE [LARGE SCALE GENOMIC DNA]</scope>
    <source>
        <strain evidence="1 2">RP-1-13</strain>
    </source>
</reference>
<accession>A0A4R0MTF2</accession>
<keyword evidence="1" id="KW-0255">Endonuclease</keyword>
<dbReference type="Proteomes" id="UP000292884">
    <property type="component" value="Unassembled WGS sequence"/>
</dbReference>
<dbReference type="Pfam" id="PF09561">
    <property type="entry name" value="RE_HpaII"/>
    <property type="match status" value="1"/>
</dbReference>
<dbReference type="EMBL" id="SJSK01000003">
    <property type="protein sequence ID" value="TCC90349.1"/>
    <property type="molecule type" value="Genomic_DNA"/>
</dbReference>
<dbReference type="RefSeq" id="WP_131553750.1">
    <property type="nucleotide sequence ID" value="NZ_SJSK01000003.1"/>
</dbReference>
<comment type="caution">
    <text evidence="1">The sequence shown here is derived from an EMBL/GenBank/DDBJ whole genome shotgun (WGS) entry which is preliminary data.</text>
</comment>
<dbReference type="InterPro" id="IPR019062">
    <property type="entry name" value="Restrct_endonuc_II_HpaII"/>
</dbReference>
<sequence length="358" mass="39570">MKTGNKGEWSELYVFFKVLADQKLLPGDAFLNTTASHFYPVVEIIRNEKGKVSTFTLSAPNVIVNKNSASPLQVPISSFDAQAKALFKIIKTGKSTFTAPMAEDFLNALGATQIKADSATKADIVIQIHDARTNLQPILGFSIKSKLGSASTLLNATHPTNFIYKITGYKFTLSDITAINAVATKSKVRDRVKSILSKGAQLSLNGFENNTFKNNLILIDSCMPEILAHALLIFNEKGISSMALICAELVRLNPLGFDQSLSHKFYEVKLKRFLSEIALGMMPAKVWTGKYNGTEGYIIVKADGELACYHIIEKNLFEDYLLANTKLETASTDRHGFGSIYEDGSEQFIKFNLQIRFL</sequence>
<name>A0A4R0MTF2_9SPHI</name>
<dbReference type="OrthoDB" id="1551452at2"/>
<dbReference type="GO" id="GO:0004519">
    <property type="term" value="F:endonuclease activity"/>
    <property type="evidence" value="ECO:0007669"/>
    <property type="project" value="UniProtKB-KW"/>
</dbReference>
<evidence type="ECO:0000313" key="1">
    <source>
        <dbReference type="EMBL" id="TCC90349.1"/>
    </source>
</evidence>
<dbReference type="AlphaFoldDB" id="A0A4R0MTF2"/>
<organism evidence="1 2">
    <name type="scientific">Pedobacter frigiditerrae</name>
    <dbReference type="NCBI Taxonomy" id="2530452"/>
    <lineage>
        <taxon>Bacteria</taxon>
        <taxon>Pseudomonadati</taxon>
        <taxon>Bacteroidota</taxon>
        <taxon>Sphingobacteriia</taxon>
        <taxon>Sphingobacteriales</taxon>
        <taxon>Sphingobacteriaceae</taxon>
        <taxon>Pedobacter</taxon>
    </lineage>
</organism>
<evidence type="ECO:0000313" key="2">
    <source>
        <dbReference type="Proteomes" id="UP000292884"/>
    </source>
</evidence>
<proteinExistence type="predicted"/>